<gene>
    <name evidence="1" type="ORF">R4P48_17775</name>
</gene>
<name>A0ABU4E5W8_9ENTR</name>
<evidence type="ECO:0000313" key="1">
    <source>
        <dbReference type="EMBL" id="MDV7024517.1"/>
    </source>
</evidence>
<evidence type="ECO:0000313" key="2">
    <source>
        <dbReference type="Proteomes" id="UP001187066"/>
    </source>
</evidence>
<organism evidence="1 2">
    <name type="scientific">Atlantibacter subterraneus</name>
    <dbReference type="NCBI Taxonomy" id="255519"/>
    <lineage>
        <taxon>Bacteria</taxon>
        <taxon>Pseudomonadati</taxon>
        <taxon>Pseudomonadota</taxon>
        <taxon>Gammaproteobacteria</taxon>
        <taxon>Enterobacterales</taxon>
        <taxon>Enterobacteriaceae</taxon>
        <taxon>Atlantibacter</taxon>
    </lineage>
</organism>
<proteinExistence type="predicted"/>
<keyword evidence="2" id="KW-1185">Reference proteome</keyword>
<comment type="caution">
    <text evidence="1">The sequence shown here is derived from an EMBL/GenBank/DDBJ whole genome shotgun (WGS) entry which is preliminary data.</text>
</comment>
<dbReference type="RefSeq" id="WP_317679019.1">
    <property type="nucleotide sequence ID" value="NZ_JAWLOF010000014.1"/>
</dbReference>
<accession>A0ABU4E5W8</accession>
<dbReference type="Proteomes" id="UP001187066">
    <property type="component" value="Unassembled WGS sequence"/>
</dbReference>
<protein>
    <submittedName>
        <fullName evidence="1">Uncharacterized protein</fullName>
    </submittedName>
</protein>
<dbReference type="EMBL" id="JAWLOF010000014">
    <property type="protein sequence ID" value="MDV7024517.1"/>
    <property type="molecule type" value="Genomic_DNA"/>
</dbReference>
<reference evidence="1 2" key="1">
    <citation type="submission" date="2023-10" db="EMBL/GenBank/DDBJ databases">
        <authorList>
            <person name="Dale J."/>
        </authorList>
    </citation>
    <scope>NUCLEOTIDE SEQUENCE [LARGE SCALE GENOMIC DNA]</scope>
    <source>
        <strain evidence="1 2">2023EL-00970</strain>
    </source>
</reference>
<sequence length="126" mass="14101">MENSLQGSAASEEYLRLVTDPDEALRQLYRQLILGQTFGAADLSRDTLQFMVELAHQAYRRGQGQLVSMTRLRVLLDITFELLAWQVENGLPVDAPHLKGIFGMSGEDWRAESERRGAAPGNVQPD</sequence>